<dbReference type="InterPro" id="IPR043502">
    <property type="entry name" value="DNA/RNA_pol_sf"/>
</dbReference>
<dbReference type="InterPro" id="IPR000477">
    <property type="entry name" value="RT_dom"/>
</dbReference>
<dbReference type="PANTHER" id="PTHR33116">
    <property type="entry name" value="REVERSE TRANSCRIPTASE ZINC-BINDING DOMAIN-CONTAINING PROTEIN-RELATED-RELATED"/>
    <property type="match status" value="1"/>
</dbReference>
<keyword evidence="3" id="KW-1185">Reference proteome</keyword>
<sequence>MLRNWNKSQVGDVHARVSASKVVLDSIQAEISSFGPSNDRFYREDLAQSQYLLDLSIQATFLRDKSRIRWLKDGDKNTSFLHSMVKMRRLNKSIVSLSVGQTVLNDQDSISAHVVQQFQNSFMRDPQVMDTGLVQRVIPNVVTEEENLSLLAIPSREEIHATVRAMDSFSAPGPDGFGGCFYTHCWSFIANDVVLVVQSFFQNGYILPHFNSNSLILIPKLGDSECVTDYRPIALANFVFKIFTKIVADRLGLIASRIVSPNQSAFIQGRSIVDPILLTSECVNLLDNKCKHGNVAVKFDISKAFDTIDWEFLLRVLRCFGFSSTFVNFIHNILRSAHLSINVNGQACGYFTCSRGVRQGDPLSLLLFCLAEEVLSRGISLLVAQNKIKCIAAPRCVSSPSHVLFADDVMVFLQGKAKHLRALMSFMDEYALNSGQVVNKAKSHLFLGKFAAPRANRIQRILGIQVGSFPFTYLGVPIFVGRPKSEYLLPIADKICCKLSSWKGKQLSQAGRLQLIDSVIQCHLIYSFQVYEWPKALLHKVQRWMRNFFWNGDPLKDGSTLIAWNRCCTPKDQDGLQTLTYYKKSSVWLGLKKLWPLLLSKLQWIIGNGHTVKFWKDNWLGEELVKAYSFAPEVLDFLNDKVSIFISNGEWRIPNSFWSSYPAVAHAISSFPLPVDYVEDRVVWATDASGSLSSKAAYQFLSTSLPVNAWGRRIWHAAIQPRKSLVSWKVLHNRILTDDLLQRRQVHLCSRGENATFLGAFSHHAHVSSTIDVEVLAVIEAIKEARLRDKLANYGALHDGSHWWNSLPQFLLPTFGHDYYSRIAYRFS</sequence>
<dbReference type="Proteomes" id="UP001457282">
    <property type="component" value="Unassembled WGS sequence"/>
</dbReference>
<dbReference type="CDD" id="cd01650">
    <property type="entry name" value="RT_nLTR_like"/>
    <property type="match status" value="1"/>
</dbReference>
<feature type="domain" description="Reverse transcriptase" evidence="1">
    <location>
        <begin position="199"/>
        <end position="478"/>
    </location>
</feature>
<proteinExistence type="predicted"/>
<reference evidence="2 3" key="1">
    <citation type="journal article" date="2023" name="G3 (Bethesda)">
        <title>A chromosome-length genome assembly and annotation of blackberry (Rubus argutus, cv. 'Hillquist').</title>
        <authorList>
            <person name="Bruna T."/>
            <person name="Aryal R."/>
            <person name="Dudchenko O."/>
            <person name="Sargent D.J."/>
            <person name="Mead D."/>
            <person name="Buti M."/>
            <person name="Cavallini A."/>
            <person name="Hytonen T."/>
            <person name="Andres J."/>
            <person name="Pham M."/>
            <person name="Weisz D."/>
            <person name="Mascagni F."/>
            <person name="Usai G."/>
            <person name="Natali L."/>
            <person name="Bassil N."/>
            <person name="Fernandez G.E."/>
            <person name="Lomsadze A."/>
            <person name="Armour M."/>
            <person name="Olukolu B."/>
            <person name="Poorten T."/>
            <person name="Britton C."/>
            <person name="Davik J."/>
            <person name="Ashrafi H."/>
            <person name="Aiden E.L."/>
            <person name="Borodovsky M."/>
            <person name="Worthington M."/>
        </authorList>
    </citation>
    <scope>NUCLEOTIDE SEQUENCE [LARGE SCALE GENOMIC DNA]</scope>
    <source>
        <strain evidence="2">PI 553951</strain>
    </source>
</reference>
<evidence type="ECO:0000313" key="2">
    <source>
        <dbReference type="EMBL" id="KAK9921034.1"/>
    </source>
</evidence>
<dbReference type="SUPFAM" id="SSF56672">
    <property type="entry name" value="DNA/RNA polymerases"/>
    <property type="match status" value="1"/>
</dbReference>
<comment type="caution">
    <text evidence="2">The sequence shown here is derived from an EMBL/GenBank/DDBJ whole genome shotgun (WGS) entry which is preliminary data.</text>
</comment>
<dbReference type="EMBL" id="JBEDUW010000006">
    <property type="protein sequence ID" value="KAK9921034.1"/>
    <property type="molecule type" value="Genomic_DNA"/>
</dbReference>
<name>A0AAW1WAN5_RUBAR</name>
<dbReference type="Pfam" id="PF00078">
    <property type="entry name" value="RVT_1"/>
    <property type="match status" value="1"/>
</dbReference>
<organism evidence="2 3">
    <name type="scientific">Rubus argutus</name>
    <name type="common">Southern blackberry</name>
    <dbReference type="NCBI Taxonomy" id="59490"/>
    <lineage>
        <taxon>Eukaryota</taxon>
        <taxon>Viridiplantae</taxon>
        <taxon>Streptophyta</taxon>
        <taxon>Embryophyta</taxon>
        <taxon>Tracheophyta</taxon>
        <taxon>Spermatophyta</taxon>
        <taxon>Magnoliopsida</taxon>
        <taxon>eudicotyledons</taxon>
        <taxon>Gunneridae</taxon>
        <taxon>Pentapetalae</taxon>
        <taxon>rosids</taxon>
        <taxon>fabids</taxon>
        <taxon>Rosales</taxon>
        <taxon>Rosaceae</taxon>
        <taxon>Rosoideae</taxon>
        <taxon>Rosoideae incertae sedis</taxon>
        <taxon>Rubus</taxon>
    </lineage>
</organism>
<dbReference type="PANTHER" id="PTHR33116:SF80">
    <property type="entry name" value="REVERSE TRANSCRIPTASE ZINC-BINDING DOMAIN-CONTAINING PROTEIN"/>
    <property type="match status" value="1"/>
</dbReference>
<dbReference type="InterPro" id="IPR026960">
    <property type="entry name" value="RVT-Znf"/>
</dbReference>
<dbReference type="Pfam" id="PF13966">
    <property type="entry name" value="zf-RVT"/>
    <property type="match status" value="1"/>
</dbReference>
<accession>A0AAW1WAN5</accession>
<protein>
    <recommendedName>
        <fullName evidence="1">Reverse transcriptase domain-containing protein</fullName>
    </recommendedName>
</protein>
<evidence type="ECO:0000313" key="3">
    <source>
        <dbReference type="Proteomes" id="UP001457282"/>
    </source>
</evidence>
<evidence type="ECO:0000259" key="1">
    <source>
        <dbReference type="PROSITE" id="PS50878"/>
    </source>
</evidence>
<dbReference type="PROSITE" id="PS50878">
    <property type="entry name" value="RT_POL"/>
    <property type="match status" value="1"/>
</dbReference>
<gene>
    <name evidence="2" type="ORF">M0R45_029564</name>
</gene>
<dbReference type="AlphaFoldDB" id="A0AAW1WAN5"/>